<dbReference type="AlphaFoldDB" id="A0A2S2PC72"/>
<dbReference type="EMBL" id="GGMR01014376">
    <property type="protein sequence ID" value="MBY26995.1"/>
    <property type="molecule type" value="Transcribed_RNA"/>
</dbReference>
<evidence type="ECO:0000313" key="2">
    <source>
        <dbReference type="EMBL" id="MBY26995.1"/>
    </source>
</evidence>
<protein>
    <submittedName>
        <fullName evidence="2">Uncharacterized protein</fullName>
    </submittedName>
</protein>
<feature type="region of interest" description="Disordered" evidence="1">
    <location>
        <begin position="91"/>
        <end position="117"/>
    </location>
</feature>
<gene>
    <name evidence="2" type="ORF">g.86504</name>
</gene>
<sequence length="117" mass="12984">MAVQSVELTLDRGTTVSISDYELADGDEQAMDTDIVQETSRQLCDSCVMHPQAFNPTPSYRRRRRMDREDTARVLRSLAMGICWSRMFGDRCGRPSGGTTGPDNFGGTTDDNDTVRG</sequence>
<organism evidence="2">
    <name type="scientific">Schizaphis graminum</name>
    <name type="common">Green bug aphid</name>
    <dbReference type="NCBI Taxonomy" id="13262"/>
    <lineage>
        <taxon>Eukaryota</taxon>
        <taxon>Metazoa</taxon>
        <taxon>Ecdysozoa</taxon>
        <taxon>Arthropoda</taxon>
        <taxon>Hexapoda</taxon>
        <taxon>Insecta</taxon>
        <taxon>Pterygota</taxon>
        <taxon>Neoptera</taxon>
        <taxon>Paraneoptera</taxon>
        <taxon>Hemiptera</taxon>
        <taxon>Sternorrhyncha</taxon>
        <taxon>Aphidomorpha</taxon>
        <taxon>Aphidoidea</taxon>
        <taxon>Aphididae</taxon>
        <taxon>Aphidini</taxon>
        <taxon>Schizaphis</taxon>
    </lineage>
</organism>
<name>A0A2S2PC72_SCHGA</name>
<evidence type="ECO:0000256" key="1">
    <source>
        <dbReference type="SAM" id="MobiDB-lite"/>
    </source>
</evidence>
<proteinExistence type="predicted"/>
<reference evidence="2" key="1">
    <citation type="submission" date="2018-04" db="EMBL/GenBank/DDBJ databases">
        <title>Transcriptome of Schizaphis graminum biotype I.</title>
        <authorList>
            <person name="Scully E.D."/>
            <person name="Geib S.M."/>
            <person name="Palmer N.A."/>
            <person name="Koch K."/>
            <person name="Bradshaw J."/>
            <person name="Heng-Moss T."/>
            <person name="Sarath G."/>
        </authorList>
    </citation>
    <scope>NUCLEOTIDE SEQUENCE</scope>
</reference>
<accession>A0A2S2PC72</accession>